<evidence type="ECO:0000256" key="1">
    <source>
        <dbReference type="SAM" id="Phobius"/>
    </source>
</evidence>
<gene>
    <name evidence="2" type="ORF">VFH_III179520</name>
</gene>
<organism evidence="2 3">
    <name type="scientific">Vicia faba</name>
    <name type="common">Broad bean</name>
    <name type="synonym">Faba vulgaris</name>
    <dbReference type="NCBI Taxonomy" id="3906"/>
    <lineage>
        <taxon>Eukaryota</taxon>
        <taxon>Viridiplantae</taxon>
        <taxon>Streptophyta</taxon>
        <taxon>Embryophyta</taxon>
        <taxon>Tracheophyta</taxon>
        <taxon>Spermatophyta</taxon>
        <taxon>Magnoliopsida</taxon>
        <taxon>eudicotyledons</taxon>
        <taxon>Gunneridae</taxon>
        <taxon>Pentapetalae</taxon>
        <taxon>rosids</taxon>
        <taxon>fabids</taxon>
        <taxon>Fabales</taxon>
        <taxon>Fabaceae</taxon>
        <taxon>Papilionoideae</taxon>
        <taxon>50 kb inversion clade</taxon>
        <taxon>NPAAA clade</taxon>
        <taxon>Hologalegina</taxon>
        <taxon>IRL clade</taxon>
        <taxon>Fabeae</taxon>
        <taxon>Vicia</taxon>
    </lineage>
</organism>
<sequence>MNKEGFGVITVGGGSWSDEEACDAAKSVVDFMVAARLVACCAVIICCIISACWNCICGMATARCIIKGREYEASEEFVVVLGESDFDISKDAPNINIELAPELHELEGLGQQLLPERWPLQQQKGDRSRKADGGQIRTAIWHGFCRNKVGENGQHYTQELDCYWIKTVLEKMGSIGTVLQQE</sequence>
<dbReference type="Proteomes" id="UP001157006">
    <property type="component" value="Chromosome 3"/>
</dbReference>
<keyword evidence="1" id="KW-1133">Transmembrane helix</keyword>
<reference evidence="2 3" key="1">
    <citation type="submission" date="2023-01" db="EMBL/GenBank/DDBJ databases">
        <authorList>
            <person name="Kreplak J."/>
        </authorList>
    </citation>
    <scope>NUCLEOTIDE SEQUENCE [LARGE SCALE GENOMIC DNA]</scope>
</reference>
<keyword evidence="3" id="KW-1185">Reference proteome</keyword>
<feature type="transmembrane region" description="Helical" evidence="1">
    <location>
        <begin position="33"/>
        <end position="56"/>
    </location>
</feature>
<evidence type="ECO:0000313" key="3">
    <source>
        <dbReference type="Proteomes" id="UP001157006"/>
    </source>
</evidence>
<keyword evidence="1" id="KW-0472">Membrane</keyword>
<protein>
    <submittedName>
        <fullName evidence="2">Uncharacterized protein</fullName>
    </submittedName>
</protein>
<evidence type="ECO:0000313" key="2">
    <source>
        <dbReference type="EMBL" id="CAI8605356.1"/>
    </source>
</evidence>
<dbReference type="EMBL" id="OX451738">
    <property type="protein sequence ID" value="CAI8605356.1"/>
    <property type="molecule type" value="Genomic_DNA"/>
</dbReference>
<proteinExistence type="predicted"/>
<name>A0AAV1A4S7_VICFA</name>
<dbReference type="AlphaFoldDB" id="A0AAV1A4S7"/>
<keyword evidence="1" id="KW-0812">Transmembrane</keyword>
<accession>A0AAV1A4S7</accession>